<dbReference type="InterPro" id="IPR002937">
    <property type="entry name" value="Amino_oxidase"/>
</dbReference>
<proteinExistence type="predicted"/>
<dbReference type="InterPro" id="IPR006311">
    <property type="entry name" value="TAT_signal"/>
</dbReference>
<dbReference type="PROSITE" id="PS51318">
    <property type="entry name" value="TAT"/>
    <property type="match status" value="1"/>
</dbReference>
<feature type="domain" description="Amine oxidase" evidence="1">
    <location>
        <begin position="53"/>
        <end position="548"/>
    </location>
</feature>
<evidence type="ECO:0000313" key="3">
    <source>
        <dbReference type="Proteomes" id="UP000637578"/>
    </source>
</evidence>
<name>A0A8J3C9R5_9PSEU</name>
<dbReference type="InterPro" id="IPR036188">
    <property type="entry name" value="FAD/NAD-bd_sf"/>
</dbReference>
<evidence type="ECO:0000313" key="2">
    <source>
        <dbReference type="EMBL" id="GGM33266.1"/>
    </source>
</evidence>
<dbReference type="AlphaFoldDB" id="A0A8J3C9R5"/>
<dbReference type="Gene3D" id="3.50.50.60">
    <property type="entry name" value="FAD/NAD(P)-binding domain"/>
    <property type="match status" value="1"/>
</dbReference>
<reference evidence="2" key="1">
    <citation type="journal article" date="2014" name="Int. J. Syst. Evol. Microbiol.">
        <title>Complete genome sequence of Corynebacterium casei LMG S-19264T (=DSM 44701T), isolated from a smear-ripened cheese.</title>
        <authorList>
            <consortium name="US DOE Joint Genome Institute (JGI-PGF)"/>
            <person name="Walter F."/>
            <person name="Albersmeier A."/>
            <person name="Kalinowski J."/>
            <person name="Ruckert C."/>
        </authorList>
    </citation>
    <scope>NUCLEOTIDE SEQUENCE</scope>
    <source>
        <strain evidence="2">CGMCC 4.5737</strain>
    </source>
</reference>
<dbReference type="GO" id="GO:0016491">
    <property type="term" value="F:oxidoreductase activity"/>
    <property type="evidence" value="ECO:0007669"/>
    <property type="project" value="InterPro"/>
</dbReference>
<dbReference type="Pfam" id="PF01593">
    <property type="entry name" value="Amino_oxidase"/>
    <property type="match status" value="1"/>
</dbReference>
<gene>
    <name evidence="2" type="ORF">GCM10012275_00930</name>
</gene>
<dbReference type="Proteomes" id="UP000637578">
    <property type="component" value="Unassembled WGS sequence"/>
</dbReference>
<reference evidence="2" key="2">
    <citation type="submission" date="2020-09" db="EMBL/GenBank/DDBJ databases">
        <authorList>
            <person name="Sun Q."/>
            <person name="Zhou Y."/>
        </authorList>
    </citation>
    <scope>NUCLEOTIDE SEQUENCE</scope>
    <source>
        <strain evidence="2">CGMCC 4.5737</strain>
    </source>
</reference>
<keyword evidence="3" id="KW-1185">Reference proteome</keyword>
<evidence type="ECO:0000259" key="1">
    <source>
        <dbReference type="Pfam" id="PF01593"/>
    </source>
</evidence>
<dbReference type="EMBL" id="BMMK01000001">
    <property type="protein sequence ID" value="GGM33266.1"/>
    <property type="molecule type" value="Genomic_DNA"/>
</dbReference>
<dbReference type="SUPFAM" id="SSF51905">
    <property type="entry name" value="FAD/NAD(P)-binding domain"/>
    <property type="match status" value="1"/>
</dbReference>
<dbReference type="RefSeq" id="WP_189052791.1">
    <property type="nucleotide sequence ID" value="NZ_BMMK01000001.1"/>
</dbReference>
<dbReference type="InterPro" id="IPR050464">
    <property type="entry name" value="Zeta_carotene_desat/Oxidored"/>
</dbReference>
<sequence length="592" mass="65647">MENDPSHGLPRRQFLLATAAAGAAGLGLSGGGVANATPLPRTGRSVAVLGGGVAGLSAAHELAERGFDVTVYERNALGGKARSIPVPGTGREGRADLPGEHGFRFFPGFYKNLPDTMRKIPFPGNSNGVHDNLVAVSQVLFARRHGRADLPIPTKLDIPAFDPDGLRKALQAYLETVCNLPPHEALFFANRVLVYLTSCDERRFGQWEQVAWWDFVRADRWSDDFRALLAVGITRNIVATKAEHASTNTIGRIVEAFLYNALGRGNDGPVDRILDAPTNEAWIDPWVQHLTSLGVEFKIGWTVEGLAYDGRRVTSAGIRDPKGNLRQLDAEWFICAVPIERAIPLWNRDIIAADPQLARARKLKTDWMIGVQFFLRRRTPLNPGHIDYVESPWSVTSISQAQFWPGRDFAREYGDGTVHDCLSVVLSEWEKEGMLFGKTAKQCTREEVAREAWAQIKDSLEDTGEEVLPDDLLHSWSVAPTLVDAGRPHVRNEEPLLIHPVGTWDNRPTARTRIPNFFLAADYVRNDMDLATMEGANEAAREAVNALLDRAGSNAPRCTIRTLYQPPEFEPFKVQDRISYRLGLPNAFDVIP</sequence>
<organism evidence="2 3">
    <name type="scientific">Longimycelium tulufanense</name>
    <dbReference type="NCBI Taxonomy" id="907463"/>
    <lineage>
        <taxon>Bacteria</taxon>
        <taxon>Bacillati</taxon>
        <taxon>Actinomycetota</taxon>
        <taxon>Actinomycetes</taxon>
        <taxon>Pseudonocardiales</taxon>
        <taxon>Pseudonocardiaceae</taxon>
        <taxon>Longimycelium</taxon>
    </lineage>
</organism>
<dbReference type="PANTHER" id="PTHR42923:SF46">
    <property type="entry name" value="AMINE OXIDASE"/>
    <property type="match status" value="1"/>
</dbReference>
<comment type="caution">
    <text evidence="2">The sequence shown here is derived from an EMBL/GenBank/DDBJ whole genome shotgun (WGS) entry which is preliminary data.</text>
</comment>
<accession>A0A8J3C9R5</accession>
<protein>
    <submittedName>
        <fullName evidence="2">Phytoene dehydrogenase</fullName>
    </submittedName>
</protein>
<dbReference type="PANTHER" id="PTHR42923">
    <property type="entry name" value="PROTOPORPHYRINOGEN OXIDASE"/>
    <property type="match status" value="1"/>
</dbReference>